<evidence type="ECO:0000256" key="2">
    <source>
        <dbReference type="ARBA" id="ARBA00022840"/>
    </source>
</evidence>
<name>A0A0D7BAJ7_9AGAR</name>
<dbReference type="PROSITE" id="PS50893">
    <property type="entry name" value="ABC_TRANSPORTER_2"/>
    <property type="match status" value="1"/>
</dbReference>
<organism evidence="4 5">
    <name type="scientific">Cylindrobasidium torrendii FP15055 ss-10</name>
    <dbReference type="NCBI Taxonomy" id="1314674"/>
    <lineage>
        <taxon>Eukaryota</taxon>
        <taxon>Fungi</taxon>
        <taxon>Dikarya</taxon>
        <taxon>Basidiomycota</taxon>
        <taxon>Agaricomycotina</taxon>
        <taxon>Agaricomycetes</taxon>
        <taxon>Agaricomycetidae</taxon>
        <taxon>Agaricales</taxon>
        <taxon>Marasmiineae</taxon>
        <taxon>Physalacriaceae</taxon>
        <taxon>Cylindrobasidium</taxon>
    </lineage>
</organism>
<evidence type="ECO:0000256" key="1">
    <source>
        <dbReference type="ARBA" id="ARBA00022741"/>
    </source>
</evidence>
<proteinExistence type="predicted"/>
<keyword evidence="2" id="KW-0067">ATP-binding</keyword>
<gene>
    <name evidence="4" type="ORF">CYLTODRAFT_398612</name>
</gene>
<dbReference type="Proteomes" id="UP000054007">
    <property type="component" value="Unassembled WGS sequence"/>
</dbReference>
<keyword evidence="5" id="KW-1185">Reference proteome</keyword>
<dbReference type="SUPFAM" id="SSF52540">
    <property type="entry name" value="P-loop containing nucleoside triphosphate hydrolases"/>
    <property type="match status" value="1"/>
</dbReference>
<dbReference type="GO" id="GO:0005524">
    <property type="term" value="F:ATP binding"/>
    <property type="evidence" value="ECO:0007669"/>
    <property type="project" value="UniProtKB-KW"/>
</dbReference>
<dbReference type="PANTHER" id="PTHR43119">
    <property type="entry name" value="ABC TRANSPORT PROTEIN ATP-BINDING COMPONENT-RELATED"/>
    <property type="match status" value="1"/>
</dbReference>
<evidence type="ECO:0000313" key="4">
    <source>
        <dbReference type="EMBL" id="KIY66551.1"/>
    </source>
</evidence>
<dbReference type="InterPro" id="IPR027417">
    <property type="entry name" value="P-loop_NTPase"/>
</dbReference>
<evidence type="ECO:0000313" key="5">
    <source>
        <dbReference type="Proteomes" id="UP000054007"/>
    </source>
</evidence>
<dbReference type="GO" id="GO:0016887">
    <property type="term" value="F:ATP hydrolysis activity"/>
    <property type="evidence" value="ECO:0007669"/>
    <property type="project" value="InterPro"/>
</dbReference>
<dbReference type="PANTHER" id="PTHR43119:SF1">
    <property type="entry name" value="ABC TRANSPORTER DOMAIN-CONTAINING PROTEIN"/>
    <property type="match status" value="1"/>
</dbReference>
<sequence>MSILEVADVASGKPGQQIFSGVNFAVNESDVIALQGRSGGGKTTLLKCLSNLIVHDGRVLYRGKTAGEHGIPYFRTKVSYVPQRPPILPGSPRDFVSALYALGARKSPNSTTTGIQSIIEMGATLGLEECLWDREWASLSGGESQRAALAVAIGLNTAEILLLDEPTSALDPKSTAAVEQLLLNEVRSGESSLKAILWITHSEEQASRVATRLFQMGGGACKEVEMPPV</sequence>
<dbReference type="SMART" id="SM00382">
    <property type="entry name" value="AAA"/>
    <property type="match status" value="1"/>
</dbReference>
<reference evidence="4 5" key="1">
    <citation type="journal article" date="2015" name="Fungal Genet. Biol.">
        <title>Evolution of novel wood decay mechanisms in Agaricales revealed by the genome sequences of Fistulina hepatica and Cylindrobasidium torrendii.</title>
        <authorList>
            <person name="Floudas D."/>
            <person name="Held B.W."/>
            <person name="Riley R."/>
            <person name="Nagy L.G."/>
            <person name="Koehler G."/>
            <person name="Ransdell A.S."/>
            <person name="Younus H."/>
            <person name="Chow J."/>
            <person name="Chiniquy J."/>
            <person name="Lipzen A."/>
            <person name="Tritt A."/>
            <person name="Sun H."/>
            <person name="Haridas S."/>
            <person name="LaButti K."/>
            <person name="Ohm R.A."/>
            <person name="Kues U."/>
            <person name="Blanchette R.A."/>
            <person name="Grigoriev I.V."/>
            <person name="Minto R.E."/>
            <person name="Hibbett D.S."/>
        </authorList>
    </citation>
    <scope>NUCLEOTIDE SEQUENCE [LARGE SCALE GENOMIC DNA]</scope>
    <source>
        <strain evidence="4 5">FP15055 ss-10</strain>
    </source>
</reference>
<dbReference type="PROSITE" id="PS00211">
    <property type="entry name" value="ABC_TRANSPORTER_1"/>
    <property type="match status" value="1"/>
</dbReference>
<keyword evidence="1" id="KW-0547">Nucleotide-binding</keyword>
<keyword evidence="4" id="KW-0378">Hydrolase</keyword>
<dbReference type="AlphaFoldDB" id="A0A0D7BAJ7"/>
<protein>
    <submittedName>
        <fullName evidence="4">p-loop containing nucleoside triphosphate hydrolase protein</fullName>
    </submittedName>
</protein>
<dbReference type="EMBL" id="KN880551">
    <property type="protein sequence ID" value="KIY66551.1"/>
    <property type="molecule type" value="Genomic_DNA"/>
</dbReference>
<dbReference type="InterPro" id="IPR017871">
    <property type="entry name" value="ABC_transporter-like_CS"/>
</dbReference>
<evidence type="ECO:0000259" key="3">
    <source>
        <dbReference type="PROSITE" id="PS50893"/>
    </source>
</evidence>
<dbReference type="InterPro" id="IPR003593">
    <property type="entry name" value="AAA+_ATPase"/>
</dbReference>
<dbReference type="Pfam" id="PF00005">
    <property type="entry name" value="ABC_tran"/>
    <property type="match status" value="1"/>
</dbReference>
<dbReference type="InterPro" id="IPR003439">
    <property type="entry name" value="ABC_transporter-like_ATP-bd"/>
</dbReference>
<dbReference type="STRING" id="1314674.A0A0D7BAJ7"/>
<dbReference type="Gene3D" id="3.40.50.300">
    <property type="entry name" value="P-loop containing nucleotide triphosphate hydrolases"/>
    <property type="match status" value="1"/>
</dbReference>
<dbReference type="OrthoDB" id="6593433at2759"/>
<feature type="domain" description="ABC transporter" evidence="3">
    <location>
        <begin position="4"/>
        <end position="229"/>
    </location>
</feature>
<accession>A0A0D7BAJ7</accession>